<feature type="non-terminal residue" evidence="1">
    <location>
        <position position="236"/>
    </location>
</feature>
<protein>
    <submittedName>
        <fullName evidence="1">Uncharacterized protein</fullName>
    </submittedName>
</protein>
<organism evidence="1 2">
    <name type="scientific">Iphiclides podalirius</name>
    <name type="common">scarce swallowtail</name>
    <dbReference type="NCBI Taxonomy" id="110791"/>
    <lineage>
        <taxon>Eukaryota</taxon>
        <taxon>Metazoa</taxon>
        <taxon>Ecdysozoa</taxon>
        <taxon>Arthropoda</taxon>
        <taxon>Hexapoda</taxon>
        <taxon>Insecta</taxon>
        <taxon>Pterygota</taxon>
        <taxon>Neoptera</taxon>
        <taxon>Endopterygota</taxon>
        <taxon>Lepidoptera</taxon>
        <taxon>Glossata</taxon>
        <taxon>Ditrysia</taxon>
        <taxon>Papilionoidea</taxon>
        <taxon>Papilionidae</taxon>
        <taxon>Papilioninae</taxon>
        <taxon>Iphiclides</taxon>
    </lineage>
</organism>
<evidence type="ECO:0000313" key="1">
    <source>
        <dbReference type="EMBL" id="CAH2040680.1"/>
    </source>
</evidence>
<evidence type="ECO:0000313" key="2">
    <source>
        <dbReference type="Proteomes" id="UP000837857"/>
    </source>
</evidence>
<reference evidence="1" key="1">
    <citation type="submission" date="2022-03" db="EMBL/GenBank/DDBJ databases">
        <authorList>
            <person name="Martin H S."/>
        </authorList>
    </citation>
    <scope>NUCLEOTIDE SEQUENCE</scope>
</reference>
<sequence length="236" mass="26735">MSNLSEIINTQNKLEESISKRFDDLQAQITNAGSSKDTVAKVAEELRNFRELIFGILSLLRQQIRECAKQVDDIDTRSRRKALIVTGLPEKNNEDCTQLLIEVFNKKLGLNDMSKSSFKVCHRLGAPSKEHHRPVLVRFTSMDSRMFVWKAKTKLKGSPIALKEFLTRVRQAVFTKARLHFGMRSVWTQVGVIFIKTACGSNYKVTTEEELVPLIVKYPKSLGKSSSKDNNSGSRS</sequence>
<dbReference type="EMBL" id="OW152824">
    <property type="protein sequence ID" value="CAH2040680.1"/>
    <property type="molecule type" value="Genomic_DNA"/>
</dbReference>
<proteinExistence type="predicted"/>
<keyword evidence="2" id="KW-1185">Reference proteome</keyword>
<dbReference type="Proteomes" id="UP000837857">
    <property type="component" value="Chromosome 12"/>
</dbReference>
<name>A0ABN8HX31_9NEOP</name>
<gene>
    <name evidence="1" type="ORF">IPOD504_LOCUS2732</name>
</gene>
<dbReference type="Gene3D" id="3.30.70.1820">
    <property type="entry name" value="L1 transposable element, RRM domain"/>
    <property type="match status" value="1"/>
</dbReference>
<accession>A0ABN8HX31</accession>